<dbReference type="PANTHER" id="PTHR12949">
    <property type="entry name" value="RNA POLYMERASE III DNA DIRECTED -RELATED"/>
    <property type="match status" value="1"/>
</dbReference>
<dbReference type="GO" id="GO:0003697">
    <property type="term" value="F:single-stranded DNA binding"/>
    <property type="evidence" value="ECO:0007669"/>
    <property type="project" value="UniProtKB-UniRule"/>
</dbReference>
<feature type="compositionally biased region" description="Basic residues" evidence="6">
    <location>
        <begin position="273"/>
        <end position="288"/>
    </location>
</feature>
<dbReference type="InterPro" id="IPR055207">
    <property type="entry name" value="POLR3C_WHD"/>
</dbReference>
<reference evidence="10 11" key="1">
    <citation type="journal article" date="2019" name="Sci. Rep.">
        <title>Nanopore sequencing improves the draft genome of the human pathogenic amoeba Naegleria fowleri.</title>
        <authorList>
            <person name="Liechti N."/>
            <person name="Schurch N."/>
            <person name="Bruggmann R."/>
            <person name="Wittwer M."/>
        </authorList>
    </citation>
    <scope>NUCLEOTIDE SEQUENCE [LARGE SCALE GENOMIC DNA]</scope>
    <source>
        <strain evidence="10 11">ATCC 30894</strain>
    </source>
</reference>
<dbReference type="InterPro" id="IPR008806">
    <property type="entry name" value="RNA_pol_III_Rpc82_C"/>
</dbReference>
<keyword evidence="3 5" id="KW-0804">Transcription</keyword>
<evidence type="ECO:0000313" key="11">
    <source>
        <dbReference type="Proteomes" id="UP000444721"/>
    </source>
</evidence>
<keyword evidence="2 5" id="KW-0240">DNA-directed RNA polymerase</keyword>
<dbReference type="InterPro" id="IPR039748">
    <property type="entry name" value="RPC3"/>
</dbReference>
<dbReference type="GO" id="GO:0005666">
    <property type="term" value="C:RNA polymerase III complex"/>
    <property type="evidence" value="ECO:0007669"/>
    <property type="project" value="UniProtKB-UniRule"/>
</dbReference>
<name>A0A6A5BJD6_NAEFO</name>
<feature type="region of interest" description="Disordered" evidence="6">
    <location>
        <begin position="242"/>
        <end position="323"/>
    </location>
</feature>
<dbReference type="Gene3D" id="1.10.10.10">
    <property type="entry name" value="Winged helix-like DNA-binding domain superfamily/Winged helix DNA-binding domain"/>
    <property type="match status" value="4"/>
</dbReference>
<evidence type="ECO:0000256" key="3">
    <source>
        <dbReference type="ARBA" id="ARBA00023163"/>
    </source>
</evidence>
<comment type="function">
    <text evidence="5">DNA-dependent RNA polymerase catalyzes the transcription of DNA into RNA using the four ribonucleoside triphosphates as substrates. Specific core component of RNA polymerase III which synthesizes small RNAs, such as 5S rRNA and tRNAs.</text>
</comment>
<evidence type="ECO:0000256" key="1">
    <source>
        <dbReference type="ARBA" id="ARBA00004123"/>
    </source>
</evidence>
<comment type="subunit">
    <text evidence="5">Component of the RNA polymerase III (Pol III) complex consisting of 17 subunits.</text>
</comment>
<dbReference type="Pfam" id="PF05645">
    <property type="entry name" value="RNA_pol_Rpc82"/>
    <property type="match status" value="1"/>
</dbReference>
<accession>A0A6A5BJD6</accession>
<dbReference type="OMA" id="GQYVVHM"/>
<evidence type="ECO:0000259" key="8">
    <source>
        <dbReference type="Pfam" id="PF08221"/>
    </source>
</evidence>
<evidence type="ECO:0000259" key="9">
    <source>
        <dbReference type="Pfam" id="PF22536"/>
    </source>
</evidence>
<dbReference type="OrthoDB" id="272392at2759"/>
<comment type="subcellular location">
    <subcellularLocation>
        <location evidence="1 5">Nucleus</location>
    </subcellularLocation>
</comment>
<evidence type="ECO:0000313" key="10">
    <source>
        <dbReference type="EMBL" id="KAF0973179.1"/>
    </source>
</evidence>
<evidence type="ECO:0000259" key="7">
    <source>
        <dbReference type="Pfam" id="PF05645"/>
    </source>
</evidence>
<keyword evidence="4 5" id="KW-0539">Nucleus</keyword>
<dbReference type="VEuPathDB" id="AmoebaDB:NfTy_093690"/>
<evidence type="ECO:0000256" key="2">
    <source>
        <dbReference type="ARBA" id="ARBA00022478"/>
    </source>
</evidence>
<evidence type="ECO:0000256" key="6">
    <source>
        <dbReference type="SAM" id="MobiDB-lite"/>
    </source>
</evidence>
<comment type="similarity">
    <text evidence="5">Belongs to the eukaryotic RPC3/POLR3C RNA polymerase subunit family.</text>
</comment>
<evidence type="ECO:0000256" key="4">
    <source>
        <dbReference type="ARBA" id="ARBA00023242"/>
    </source>
</evidence>
<organism evidence="10 11">
    <name type="scientific">Naegleria fowleri</name>
    <name type="common">Brain eating amoeba</name>
    <dbReference type="NCBI Taxonomy" id="5763"/>
    <lineage>
        <taxon>Eukaryota</taxon>
        <taxon>Discoba</taxon>
        <taxon>Heterolobosea</taxon>
        <taxon>Tetramitia</taxon>
        <taxon>Eutetramitia</taxon>
        <taxon>Vahlkampfiidae</taxon>
        <taxon>Naegleria</taxon>
    </lineage>
</organism>
<feature type="compositionally biased region" description="Basic and acidic residues" evidence="6">
    <location>
        <begin position="88"/>
        <end position="103"/>
    </location>
</feature>
<dbReference type="Pfam" id="PF22536">
    <property type="entry name" value="WHD_POLR3C"/>
    <property type="match status" value="1"/>
</dbReference>
<dbReference type="VEuPathDB" id="AmoebaDB:FDP41_008386"/>
<sequence length="611" mass="71071">MNKRTLALEILTDQFGDVIGKVGGVLMQFGPQTMAELIQATSMQFPHIRNALLVLIQHNMCIYYDKNIYLQKLEQAGKQGEASEEDDMKTQTEKQREQEEKKERWKHKGGGGNDIGVAPTAATEPQEPESIRNEKQKLFEKQSKIIYYQIVIDNIIVRLKSAKFLDIVKTKYGGDGEELLHTLLQHGRLTMKDLIQKSLETSSHNNDLMFSTESKRSAFLTTFQKMVKDRYIKRVQPYMSSVQLEEQKKKSKENTNSTSDILNKIAKQNKEKEKKKKTEKKGSSKKRKTLVDDDEEESSSNLEPEKKKKKQTTESNLEFDVEDNLAESNLEEDSTSFIDAENILWTTNYAQFIRTFRNESILQYVESKLGEQFAAIVAAAFEETAPYQRSKNDPMSTPIKFERLYERIQEKEEIGRKVLENNLTFLYNPELDILRQMGKDTYVINLKGISDKIKRQETEVIITQKFSVIGCRLFRLLIEKKFLEQRHIAEYALLPSHEARTLLFNMLRGGMLHLQEIAKNKEHAPEQTFFLWSVKLDDVFEKLVDDMYKTVRNLRMRLKHEQQQIIESGILESAYLSEEQENQIKSLNNIEDRLEASLIKLVDLITIFEDF</sequence>
<gene>
    <name evidence="10" type="ORF">FDP41_008386</name>
</gene>
<keyword evidence="11" id="KW-1185">Reference proteome</keyword>
<feature type="domain" description="DNA-directed RNA polymerase III subunit RPC3 winged-helix" evidence="9">
    <location>
        <begin position="459"/>
        <end position="534"/>
    </location>
</feature>
<dbReference type="GeneID" id="68115604"/>
<dbReference type="PANTHER" id="PTHR12949:SF0">
    <property type="entry name" value="DNA-DIRECTED RNA POLYMERASE III SUBUNIT RPC3"/>
    <property type="match status" value="1"/>
</dbReference>
<dbReference type="Proteomes" id="UP000444721">
    <property type="component" value="Unassembled WGS sequence"/>
</dbReference>
<dbReference type="Pfam" id="PF08221">
    <property type="entry name" value="HTH_9"/>
    <property type="match status" value="1"/>
</dbReference>
<protein>
    <recommendedName>
        <fullName evidence="5">DNA-directed RNA polymerase III subunit RPC3</fullName>
        <shortName evidence="5">RNA polymerase III subunit C3</shortName>
    </recommendedName>
</protein>
<proteinExistence type="inferred from homology"/>
<dbReference type="EMBL" id="VFQX01000061">
    <property type="protein sequence ID" value="KAF0973179.1"/>
    <property type="molecule type" value="Genomic_DNA"/>
</dbReference>
<comment type="caution">
    <text evidence="10">The sequence shown here is derived from an EMBL/GenBank/DDBJ whole genome shotgun (WGS) entry which is preliminary data.</text>
</comment>
<feature type="region of interest" description="Disordered" evidence="6">
    <location>
        <begin position="79"/>
        <end position="131"/>
    </location>
</feature>
<dbReference type="InterPro" id="IPR036388">
    <property type="entry name" value="WH-like_DNA-bd_sf"/>
</dbReference>
<dbReference type="InterPro" id="IPR013197">
    <property type="entry name" value="RNA_pol_III_RPC82-rel_HTH"/>
</dbReference>
<dbReference type="RefSeq" id="XP_044557892.1">
    <property type="nucleotide sequence ID" value="XM_044712233.1"/>
</dbReference>
<evidence type="ECO:0000256" key="5">
    <source>
        <dbReference type="RuleBase" id="RU367076"/>
    </source>
</evidence>
<feature type="domain" description="RNA polymerase III subunit RPC82-related helix-turn-helix" evidence="8">
    <location>
        <begin position="6"/>
        <end position="64"/>
    </location>
</feature>
<feature type="domain" description="RNA polymerase III Rpc82 C -terminal" evidence="7">
    <location>
        <begin position="222"/>
        <end position="449"/>
    </location>
</feature>
<dbReference type="GO" id="GO:0006351">
    <property type="term" value="P:DNA-templated transcription"/>
    <property type="evidence" value="ECO:0007669"/>
    <property type="project" value="InterPro"/>
</dbReference>
<dbReference type="AlphaFoldDB" id="A0A6A5BJD6"/>
<dbReference type="VEuPathDB" id="AmoebaDB:NF0033740"/>